<comment type="caution">
    <text evidence="1">The sequence shown here is derived from an EMBL/GenBank/DDBJ whole genome shotgun (WGS) entry which is preliminary data.</text>
</comment>
<evidence type="ECO:0000313" key="2">
    <source>
        <dbReference type="Proteomes" id="UP001056120"/>
    </source>
</evidence>
<protein>
    <submittedName>
        <fullName evidence="1">Uncharacterized protein</fullName>
    </submittedName>
</protein>
<keyword evidence="2" id="KW-1185">Reference proteome</keyword>
<proteinExistence type="predicted"/>
<gene>
    <name evidence="1" type="ORF">L1987_46565</name>
</gene>
<evidence type="ECO:0000313" key="1">
    <source>
        <dbReference type="EMBL" id="KAI3776776.1"/>
    </source>
</evidence>
<accession>A0ACB9G123</accession>
<reference evidence="1 2" key="2">
    <citation type="journal article" date="2022" name="Mol. Ecol. Resour.">
        <title>The genomes of chicory, endive, great burdock and yacon provide insights into Asteraceae paleo-polyploidization history and plant inulin production.</title>
        <authorList>
            <person name="Fan W."/>
            <person name="Wang S."/>
            <person name="Wang H."/>
            <person name="Wang A."/>
            <person name="Jiang F."/>
            <person name="Liu H."/>
            <person name="Zhao H."/>
            <person name="Xu D."/>
            <person name="Zhang Y."/>
        </authorList>
    </citation>
    <scope>NUCLEOTIDE SEQUENCE [LARGE SCALE GENOMIC DNA]</scope>
    <source>
        <strain evidence="2">cv. Yunnan</strain>
        <tissue evidence="1">Leaves</tissue>
    </source>
</reference>
<dbReference type="EMBL" id="CM042032">
    <property type="protein sequence ID" value="KAI3776776.1"/>
    <property type="molecule type" value="Genomic_DNA"/>
</dbReference>
<reference evidence="2" key="1">
    <citation type="journal article" date="2022" name="Mol. Ecol. Resour.">
        <title>The genomes of chicory, endive, great burdock and yacon provide insights into Asteraceae palaeo-polyploidization history and plant inulin production.</title>
        <authorList>
            <person name="Fan W."/>
            <person name="Wang S."/>
            <person name="Wang H."/>
            <person name="Wang A."/>
            <person name="Jiang F."/>
            <person name="Liu H."/>
            <person name="Zhao H."/>
            <person name="Xu D."/>
            <person name="Zhang Y."/>
        </authorList>
    </citation>
    <scope>NUCLEOTIDE SEQUENCE [LARGE SCALE GENOMIC DNA]</scope>
    <source>
        <strain evidence="2">cv. Yunnan</strain>
    </source>
</reference>
<name>A0ACB9G123_9ASTR</name>
<dbReference type="Proteomes" id="UP001056120">
    <property type="component" value="Linkage Group LG15"/>
</dbReference>
<organism evidence="1 2">
    <name type="scientific">Smallanthus sonchifolius</name>
    <dbReference type="NCBI Taxonomy" id="185202"/>
    <lineage>
        <taxon>Eukaryota</taxon>
        <taxon>Viridiplantae</taxon>
        <taxon>Streptophyta</taxon>
        <taxon>Embryophyta</taxon>
        <taxon>Tracheophyta</taxon>
        <taxon>Spermatophyta</taxon>
        <taxon>Magnoliopsida</taxon>
        <taxon>eudicotyledons</taxon>
        <taxon>Gunneridae</taxon>
        <taxon>Pentapetalae</taxon>
        <taxon>asterids</taxon>
        <taxon>campanulids</taxon>
        <taxon>Asterales</taxon>
        <taxon>Asteraceae</taxon>
        <taxon>Asteroideae</taxon>
        <taxon>Heliantheae alliance</taxon>
        <taxon>Millerieae</taxon>
        <taxon>Smallanthus</taxon>
    </lineage>
</organism>
<sequence length="362" mass="40417">MKSLEQHKALLLNTLLFKKGFNQQLQSKLNLCLRGRLFYKNKMPLQQDVEGLTNLVSSLTTTVQDQPKEINRLKLKNKKLQYSHPSSSKPFKRLMRGPSKPSCKNSRVSSSSSELDDAERQGDKLDDVTEEGDGVDVEGVNLDAGYGSSPCHQQYPILPDMPETNVSESIGSTTENSDLHMNVSVKDKGKGIVVEEEEHLIHKPKPRLDKALEEDMSRQTILDMQTKDFYDDMQAKVQVEANMAEVAASWLASIMVEELENKVVERLKKEAKNVTKLYLRRKSLKETTVEVVKSTPEVVITPEVIITPRVVHTEGISKEVIPEAPEIASKGVNPDTLKVTPEVIPAITSTPQTTSAQKEIVC</sequence>